<protein>
    <submittedName>
        <fullName evidence="1">Uncharacterized protein</fullName>
    </submittedName>
</protein>
<dbReference type="RefSeq" id="WP_208832542.1">
    <property type="nucleotide sequence ID" value="NZ_CP072110.1"/>
</dbReference>
<organism evidence="1 2">
    <name type="scientific">Psychrosphaera ytuae</name>
    <dbReference type="NCBI Taxonomy" id="2820710"/>
    <lineage>
        <taxon>Bacteria</taxon>
        <taxon>Pseudomonadati</taxon>
        <taxon>Pseudomonadota</taxon>
        <taxon>Gammaproteobacteria</taxon>
        <taxon>Alteromonadales</taxon>
        <taxon>Pseudoalteromonadaceae</taxon>
        <taxon>Psychrosphaera</taxon>
    </lineage>
</organism>
<evidence type="ECO:0000313" key="2">
    <source>
        <dbReference type="Proteomes" id="UP000682739"/>
    </source>
</evidence>
<keyword evidence="2" id="KW-1185">Reference proteome</keyword>
<proteinExistence type="predicted"/>
<dbReference type="Proteomes" id="UP000682739">
    <property type="component" value="Chromosome"/>
</dbReference>
<reference evidence="1" key="1">
    <citation type="submission" date="2021-03" db="EMBL/GenBank/DDBJ databases">
        <title>Description of Psychrosphaera ytuae sp. nov. isolated from deep sea sediment of South China Sea.</title>
        <authorList>
            <person name="Zhang J."/>
            <person name="Xu X.-D."/>
        </authorList>
    </citation>
    <scope>NUCLEOTIDE SEQUENCE</scope>
    <source>
        <strain evidence="1">MTZ26</strain>
    </source>
</reference>
<accession>A0A975DCN8</accession>
<gene>
    <name evidence="1" type="ORF">J1N51_03140</name>
</gene>
<dbReference type="EMBL" id="CP072110">
    <property type="protein sequence ID" value="QTH64488.1"/>
    <property type="molecule type" value="Genomic_DNA"/>
</dbReference>
<evidence type="ECO:0000313" key="1">
    <source>
        <dbReference type="EMBL" id="QTH64488.1"/>
    </source>
</evidence>
<dbReference type="AlphaFoldDB" id="A0A975DCN8"/>
<sequence length="66" mass="7411">MMNKKSVVNELRITVSLSILALLVLCLTIFGYDNYQQSISIAKQDVARHAKSLALDMQSELIKQTN</sequence>
<name>A0A975DCN8_9GAMM</name>
<dbReference type="KEGG" id="psym:J1N51_03140"/>